<evidence type="ECO:0000256" key="6">
    <source>
        <dbReference type="ARBA" id="ARBA00023239"/>
    </source>
</evidence>
<accession>A0A7C5X4V0</accession>
<dbReference type="EC" id="4.2.1.2" evidence="8"/>
<dbReference type="Pfam" id="PF05681">
    <property type="entry name" value="Fumerase"/>
    <property type="match status" value="1"/>
</dbReference>
<dbReference type="InterPro" id="IPR004646">
    <property type="entry name" value="Fe-S_hydro-lyase_TtdA-typ_cat"/>
</dbReference>
<keyword evidence="3" id="KW-0479">Metal-binding</keyword>
<dbReference type="GO" id="GO:0051539">
    <property type="term" value="F:4 iron, 4 sulfur cluster binding"/>
    <property type="evidence" value="ECO:0007669"/>
    <property type="project" value="UniProtKB-KW"/>
</dbReference>
<feature type="domain" description="Fe-S hydro-lyase tartrate dehydratase alpha-type catalytic" evidence="7">
    <location>
        <begin position="12"/>
        <end position="280"/>
    </location>
</feature>
<organism evidence="8">
    <name type="scientific">Thermocrinis ruber</name>
    <dbReference type="NCBI Taxonomy" id="75906"/>
    <lineage>
        <taxon>Bacteria</taxon>
        <taxon>Pseudomonadati</taxon>
        <taxon>Aquificota</taxon>
        <taxon>Aquificia</taxon>
        <taxon>Aquificales</taxon>
        <taxon>Aquificaceae</taxon>
        <taxon>Thermocrinis</taxon>
    </lineage>
</organism>
<evidence type="ECO:0000256" key="5">
    <source>
        <dbReference type="ARBA" id="ARBA00023014"/>
    </source>
</evidence>
<evidence type="ECO:0000313" key="8">
    <source>
        <dbReference type="EMBL" id="HHO74558.1"/>
    </source>
</evidence>
<comment type="similarity">
    <text evidence="1">Belongs to the class-I fumarase family.</text>
</comment>
<keyword evidence="2" id="KW-0004">4Fe-4S</keyword>
<dbReference type="PANTHER" id="PTHR30389">
    <property type="entry name" value="FUMARATE HYDRATASE-RELATED"/>
    <property type="match status" value="1"/>
</dbReference>
<evidence type="ECO:0000256" key="2">
    <source>
        <dbReference type="ARBA" id="ARBA00022485"/>
    </source>
</evidence>
<evidence type="ECO:0000256" key="3">
    <source>
        <dbReference type="ARBA" id="ARBA00022723"/>
    </source>
</evidence>
<comment type="caution">
    <text evidence="8">The sequence shown here is derived from an EMBL/GenBank/DDBJ whole genome shotgun (WGS) entry which is preliminary data.</text>
</comment>
<dbReference type="GO" id="GO:0004333">
    <property type="term" value="F:fumarate hydratase activity"/>
    <property type="evidence" value="ECO:0007669"/>
    <property type="project" value="UniProtKB-EC"/>
</dbReference>
<evidence type="ECO:0000256" key="4">
    <source>
        <dbReference type="ARBA" id="ARBA00023004"/>
    </source>
</evidence>
<evidence type="ECO:0000256" key="1">
    <source>
        <dbReference type="ARBA" id="ARBA00008876"/>
    </source>
</evidence>
<reference evidence="8" key="1">
    <citation type="journal article" date="2020" name="mSystems">
        <title>Genome- and Community-Level Interaction Insights into Carbon Utilization and Element Cycling Functions of Hydrothermarchaeota in Hydrothermal Sediment.</title>
        <authorList>
            <person name="Zhou Z."/>
            <person name="Liu Y."/>
            <person name="Xu W."/>
            <person name="Pan J."/>
            <person name="Luo Z.H."/>
            <person name="Li M."/>
        </authorList>
    </citation>
    <scope>NUCLEOTIDE SEQUENCE [LARGE SCALE GENOMIC DNA]</scope>
    <source>
        <strain evidence="8">SpSt-114</strain>
    </source>
</reference>
<sequence>MPREIEYERIVEAVKEIALRANYKLPRDVVHAFQQALEREESELGREVLRQILLNAEAAEKEEMAYCQDTGVAVVFVEIGQDVCVVGGSLRDAIEEGVRRAYTEGYLRASMVYDPVFERKNTKDNTPPIIHYEVVPGDKLRLIFAPKGAGSENTSRLAMLKPADGWEGVKRFVLETVKLAGPNACPPFTVGVGIGGNFEYCALLAKKALLRPVGERSKDPIARRIEEELLEEINKIGWGPMGFGGTTTAIDVKVELYPCHIASLPVAVNIQCHASRHAEVEL</sequence>
<dbReference type="EMBL" id="DSAC01000098">
    <property type="protein sequence ID" value="HHO74558.1"/>
    <property type="molecule type" value="Genomic_DNA"/>
</dbReference>
<dbReference type="InterPro" id="IPR051208">
    <property type="entry name" value="Class-I_Fumarase/Tartrate_DH"/>
</dbReference>
<keyword evidence="6 8" id="KW-0456">Lyase</keyword>
<keyword evidence="5" id="KW-0411">Iron-sulfur</keyword>
<dbReference type="NCBIfam" id="NF004885">
    <property type="entry name" value="PRK06246.1"/>
    <property type="match status" value="1"/>
</dbReference>
<evidence type="ECO:0000259" key="7">
    <source>
        <dbReference type="Pfam" id="PF05681"/>
    </source>
</evidence>
<dbReference type="NCBIfam" id="TIGR00722">
    <property type="entry name" value="ttdA_fumA_fumB"/>
    <property type="match status" value="1"/>
</dbReference>
<dbReference type="PANTHER" id="PTHR30389:SF17">
    <property type="entry name" value="L(+)-TARTRATE DEHYDRATASE SUBUNIT ALPHA-RELATED"/>
    <property type="match status" value="1"/>
</dbReference>
<dbReference type="AlphaFoldDB" id="A0A7C5X4V0"/>
<protein>
    <submittedName>
        <fullName evidence="8">Fumarate hydratase</fullName>
        <ecNumber evidence="8">4.2.1.2</ecNumber>
    </submittedName>
</protein>
<gene>
    <name evidence="8" type="ORF">ENN04_08025</name>
</gene>
<keyword evidence="4" id="KW-0408">Iron</keyword>
<name>A0A7C5X4V0_9AQUI</name>
<dbReference type="GO" id="GO:0046872">
    <property type="term" value="F:metal ion binding"/>
    <property type="evidence" value="ECO:0007669"/>
    <property type="project" value="UniProtKB-KW"/>
</dbReference>
<proteinExistence type="inferred from homology"/>